<protein>
    <submittedName>
        <fullName evidence="2">Nuclear transport factor 2 family protein</fullName>
    </submittedName>
</protein>
<name>A0ABW3LU31_9GAMM</name>
<comment type="caution">
    <text evidence="2">The sequence shown here is derived from an EMBL/GenBank/DDBJ whole genome shotgun (WGS) entry which is preliminary data.</text>
</comment>
<proteinExistence type="predicted"/>
<evidence type="ECO:0000259" key="1">
    <source>
        <dbReference type="Pfam" id="PF14534"/>
    </source>
</evidence>
<dbReference type="InterPro" id="IPR027843">
    <property type="entry name" value="DUF4440"/>
</dbReference>
<dbReference type="InterPro" id="IPR032710">
    <property type="entry name" value="NTF2-like_dom_sf"/>
</dbReference>
<keyword evidence="3" id="KW-1185">Reference proteome</keyword>
<evidence type="ECO:0000313" key="3">
    <source>
        <dbReference type="Proteomes" id="UP001597033"/>
    </source>
</evidence>
<dbReference type="SUPFAM" id="SSF54427">
    <property type="entry name" value="NTF2-like"/>
    <property type="match status" value="1"/>
</dbReference>
<organism evidence="2 3">
    <name type="scientific">Pseudoxanthomonas kaohsiungensis</name>
    <dbReference type="NCBI Taxonomy" id="283923"/>
    <lineage>
        <taxon>Bacteria</taxon>
        <taxon>Pseudomonadati</taxon>
        <taxon>Pseudomonadota</taxon>
        <taxon>Gammaproteobacteria</taxon>
        <taxon>Lysobacterales</taxon>
        <taxon>Lysobacteraceae</taxon>
        <taxon>Pseudoxanthomonas</taxon>
    </lineage>
</organism>
<feature type="domain" description="DUF4440" evidence="1">
    <location>
        <begin position="60"/>
        <end position="174"/>
    </location>
</feature>
<accession>A0ABW3LU31</accession>
<dbReference type="Pfam" id="PF14534">
    <property type="entry name" value="DUF4440"/>
    <property type="match status" value="1"/>
</dbReference>
<sequence>MNRRHQARRHAHPGSATPLPRAAFAGVLLAVAWLAAGPASASAPAGAEPAAGEAGLAQTIAALDAAVFDAFNRCADPAQLDRHASHFDPAVEFYHDTGGVTWTREAMLANTRQYACGKFTRELVPGSLVVHPVRGFGAIAQGRHRFCQNGGGTCDGLADFTIVWQRLHDGQWRITRVLSYGHRANPGP</sequence>
<dbReference type="Proteomes" id="UP001597033">
    <property type="component" value="Unassembled WGS sequence"/>
</dbReference>
<evidence type="ECO:0000313" key="2">
    <source>
        <dbReference type="EMBL" id="MFD1040844.1"/>
    </source>
</evidence>
<gene>
    <name evidence="2" type="ORF">ACFQ2N_00585</name>
</gene>
<reference evidence="3" key="1">
    <citation type="journal article" date="2019" name="Int. J. Syst. Evol. Microbiol.">
        <title>The Global Catalogue of Microorganisms (GCM) 10K type strain sequencing project: providing services to taxonomists for standard genome sequencing and annotation.</title>
        <authorList>
            <consortium name="The Broad Institute Genomics Platform"/>
            <consortium name="The Broad Institute Genome Sequencing Center for Infectious Disease"/>
            <person name="Wu L."/>
            <person name="Ma J."/>
        </authorList>
    </citation>
    <scope>NUCLEOTIDE SEQUENCE [LARGE SCALE GENOMIC DNA]</scope>
    <source>
        <strain evidence="3">CCUG 55854</strain>
    </source>
</reference>
<dbReference type="EMBL" id="JBHTKN010000001">
    <property type="protein sequence ID" value="MFD1040844.1"/>
    <property type="molecule type" value="Genomic_DNA"/>
</dbReference>
<dbReference type="Gene3D" id="3.10.450.50">
    <property type="match status" value="1"/>
</dbReference>
<dbReference type="RefSeq" id="WP_162376303.1">
    <property type="nucleotide sequence ID" value="NZ_JBHTKN010000001.1"/>
</dbReference>